<keyword evidence="2" id="KW-0418">Kinase</keyword>
<dbReference type="SMART" id="SM00065">
    <property type="entry name" value="GAF"/>
    <property type="match status" value="1"/>
</dbReference>
<dbReference type="InterPro" id="IPR005561">
    <property type="entry name" value="ANTAR"/>
</dbReference>
<name>A0ABZ1YPA7_9NOCA</name>
<evidence type="ECO:0000259" key="5">
    <source>
        <dbReference type="PROSITE" id="PS50921"/>
    </source>
</evidence>
<dbReference type="InterPro" id="IPR036388">
    <property type="entry name" value="WH-like_DNA-bd_sf"/>
</dbReference>
<dbReference type="RefSeq" id="WP_329408407.1">
    <property type="nucleotide sequence ID" value="NZ_CP109441.1"/>
</dbReference>
<evidence type="ECO:0000313" key="6">
    <source>
        <dbReference type="EMBL" id="WUV45099.1"/>
    </source>
</evidence>
<evidence type="ECO:0000256" key="1">
    <source>
        <dbReference type="ARBA" id="ARBA00022679"/>
    </source>
</evidence>
<dbReference type="InterPro" id="IPR003018">
    <property type="entry name" value="GAF"/>
</dbReference>
<reference evidence="6" key="1">
    <citation type="submission" date="2022-10" db="EMBL/GenBank/DDBJ databases">
        <title>The complete genomes of actinobacterial strains from the NBC collection.</title>
        <authorList>
            <person name="Joergensen T.S."/>
            <person name="Alvarez Arevalo M."/>
            <person name="Sterndorff E.B."/>
            <person name="Faurdal D."/>
            <person name="Vuksanovic O."/>
            <person name="Mourched A.-S."/>
            <person name="Charusanti P."/>
            <person name="Shaw S."/>
            <person name="Blin K."/>
            <person name="Weber T."/>
        </authorList>
    </citation>
    <scope>NUCLEOTIDE SEQUENCE</scope>
    <source>
        <strain evidence="6">NBC_01482</strain>
    </source>
</reference>
<keyword evidence="1" id="KW-0808">Transferase</keyword>
<accession>A0ABZ1YPA7</accession>
<feature type="domain" description="ANTAR" evidence="5">
    <location>
        <begin position="180"/>
        <end position="241"/>
    </location>
</feature>
<dbReference type="PIRSF" id="PIRSF036625">
    <property type="entry name" value="GAF_ANTAR"/>
    <property type="match status" value="1"/>
</dbReference>
<dbReference type="Gene3D" id="3.30.450.40">
    <property type="match status" value="1"/>
</dbReference>
<dbReference type="EMBL" id="CP109441">
    <property type="protein sequence ID" value="WUV45099.1"/>
    <property type="molecule type" value="Genomic_DNA"/>
</dbReference>
<keyword evidence="7" id="KW-1185">Reference proteome</keyword>
<dbReference type="Proteomes" id="UP001432062">
    <property type="component" value="Chromosome"/>
</dbReference>
<dbReference type="Pfam" id="PF03861">
    <property type="entry name" value="ANTAR"/>
    <property type="match status" value="1"/>
</dbReference>
<dbReference type="Pfam" id="PF13185">
    <property type="entry name" value="GAF_2"/>
    <property type="match status" value="1"/>
</dbReference>
<evidence type="ECO:0000313" key="7">
    <source>
        <dbReference type="Proteomes" id="UP001432062"/>
    </source>
</evidence>
<keyword evidence="3" id="KW-0805">Transcription regulation</keyword>
<gene>
    <name evidence="6" type="ORF">OG563_39215</name>
</gene>
<dbReference type="SUPFAM" id="SSF52172">
    <property type="entry name" value="CheY-like"/>
    <property type="match status" value="1"/>
</dbReference>
<dbReference type="InterPro" id="IPR012074">
    <property type="entry name" value="GAF_ANTAR"/>
</dbReference>
<protein>
    <submittedName>
        <fullName evidence="6">GAF and ANTAR domain-containing protein</fullName>
    </submittedName>
</protein>
<evidence type="ECO:0000256" key="3">
    <source>
        <dbReference type="ARBA" id="ARBA00023015"/>
    </source>
</evidence>
<keyword evidence="4" id="KW-0804">Transcription</keyword>
<dbReference type="InterPro" id="IPR029016">
    <property type="entry name" value="GAF-like_dom_sf"/>
</dbReference>
<evidence type="ECO:0000256" key="2">
    <source>
        <dbReference type="ARBA" id="ARBA00022777"/>
    </source>
</evidence>
<organism evidence="6 7">
    <name type="scientific">Nocardia vinacea</name>
    <dbReference type="NCBI Taxonomy" id="96468"/>
    <lineage>
        <taxon>Bacteria</taxon>
        <taxon>Bacillati</taxon>
        <taxon>Actinomycetota</taxon>
        <taxon>Actinomycetes</taxon>
        <taxon>Mycobacteriales</taxon>
        <taxon>Nocardiaceae</taxon>
        <taxon>Nocardia</taxon>
    </lineage>
</organism>
<dbReference type="SUPFAM" id="SSF55781">
    <property type="entry name" value="GAF domain-like"/>
    <property type="match status" value="1"/>
</dbReference>
<dbReference type="PROSITE" id="PS50921">
    <property type="entry name" value="ANTAR"/>
    <property type="match status" value="1"/>
</dbReference>
<dbReference type="Gene3D" id="1.10.10.10">
    <property type="entry name" value="Winged helix-like DNA-binding domain superfamily/Winged helix DNA-binding domain"/>
    <property type="match status" value="1"/>
</dbReference>
<dbReference type="InterPro" id="IPR011006">
    <property type="entry name" value="CheY-like_superfamily"/>
</dbReference>
<sequence>MAPRFDDRQHDRSSEPLPDSIQLLRSLVRAVDSLASDFDVIELCQQLLETCTEVTDATDAGLLLADQRGELQVLASTNESSRLLGLLQREGPSLHAYRNRAAVSVPDLRADGQLWPEFTPAATAAGYRSAYSVPLRLHRDSIGALTILATSAAALGQLDLRIGQILADIAAVGIAQYVLLAQGETIQAQFPTALNTRVAIEQAKGVLAERGDRDMDRAFQIMRGHARATGRRLTDIAGDIVEGRIDLRAEATD</sequence>
<proteinExistence type="predicted"/>
<dbReference type="SMART" id="SM01012">
    <property type="entry name" value="ANTAR"/>
    <property type="match status" value="1"/>
</dbReference>
<evidence type="ECO:0000256" key="4">
    <source>
        <dbReference type="ARBA" id="ARBA00023163"/>
    </source>
</evidence>